<protein>
    <submittedName>
        <fullName evidence="2">Uncharacterized protein</fullName>
    </submittedName>
</protein>
<accession>A0A9X4L0J9</accession>
<dbReference type="EMBL" id="JAPDIA010000009">
    <property type="protein sequence ID" value="MDG0814340.1"/>
    <property type="molecule type" value="Genomic_DNA"/>
</dbReference>
<feature type="compositionally biased region" description="Pro residues" evidence="1">
    <location>
        <begin position="1"/>
        <end position="10"/>
    </location>
</feature>
<name>A0A9X4L0J9_9BACL</name>
<evidence type="ECO:0000313" key="3">
    <source>
        <dbReference type="Proteomes" id="UP001153404"/>
    </source>
</evidence>
<comment type="caution">
    <text evidence="2">The sequence shown here is derived from an EMBL/GenBank/DDBJ whole genome shotgun (WGS) entry which is preliminary data.</text>
</comment>
<keyword evidence="3" id="KW-1185">Reference proteome</keyword>
<proteinExistence type="predicted"/>
<organism evidence="2 3">
    <name type="scientific">Cohnella rhizosphaerae</name>
    <dbReference type="NCBI Taxonomy" id="1457232"/>
    <lineage>
        <taxon>Bacteria</taxon>
        <taxon>Bacillati</taxon>
        <taxon>Bacillota</taxon>
        <taxon>Bacilli</taxon>
        <taxon>Bacillales</taxon>
        <taxon>Paenibacillaceae</taxon>
        <taxon>Cohnella</taxon>
    </lineage>
</organism>
<feature type="region of interest" description="Disordered" evidence="1">
    <location>
        <begin position="1"/>
        <end position="29"/>
    </location>
</feature>
<evidence type="ECO:0000313" key="2">
    <source>
        <dbReference type="EMBL" id="MDG0814340.1"/>
    </source>
</evidence>
<sequence>MSTSPQPPPSDQKQRKRPPGAAAGVKPITPLVRSNAVPLMASSSA</sequence>
<gene>
    <name evidence="2" type="ORF">OMP40_37475</name>
</gene>
<dbReference type="Proteomes" id="UP001153404">
    <property type="component" value="Unassembled WGS sequence"/>
</dbReference>
<evidence type="ECO:0000256" key="1">
    <source>
        <dbReference type="SAM" id="MobiDB-lite"/>
    </source>
</evidence>
<dbReference type="AlphaFoldDB" id="A0A9X4L0J9"/>
<reference evidence="2" key="1">
    <citation type="submission" date="2022-10" db="EMBL/GenBank/DDBJ databases">
        <title>Comparative genomic analysis of Cohnella hashimotonis sp. nov., isolated from the International Space Station.</title>
        <authorList>
            <person name="Simpson A."/>
            <person name="Venkateswaran K."/>
        </authorList>
    </citation>
    <scope>NUCLEOTIDE SEQUENCE</scope>
    <source>
        <strain evidence="2">DSM 28161</strain>
    </source>
</reference>
<dbReference type="RefSeq" id="WP_277539205.1">
    <property type="nucleotide sequence ID" value="NZ_JAPDIA010000009.1"/>
</dbReference>